<reference evidence="2" key="1">
    <citation type="submission" date="2020-11" db="EMBL/GenBank/DDBJ databases">
        <authorList>
            <consortium name="DOE Joint Genome Institute"/>
            <person name="Ahrendt S."/>
            <person name="Riley R."/>
            <person name="Andreopoulos W."/>
            <person name="Labutti K."/>
            <person name="Pangilinan J."/>
            <person name="Ruiz-Duenas F.J."/>
            <person name="Barrasa J.M."/>
            <person name="Sanchez-Garcia M."/>
            <person name="Camarero S."/>
            <person name="Miyauchi S."/>
            <person name="Serrano A."/>
            <person name="Linde D."/>
            <person name="Babiker R."/>
            <person name="Drula E."/>
            <person name="Ayuso-Fernandez I."/>
            <person name="Pacheco R."/>
            <person name="Padilla G."/>
            <person name="Ferreira P."/>
            <person name="Barriuso J."/>
            <person name="Kellner H."/>
            <person name="Castanera R."/>
            <person name="Alfaro M."/>
            <person name="Ramirez L."/>
            <person name="Pisabarro A.G."/>
            <person name="Kuo A."/>
            <person name="Tritt A."/>
            <person name="Lipzen A."/>
            <person name="He G."/>
            <person name="Yan M."/>
            <person name="Ng V."/>
            <person name="Cullen D."/>
            <person name="Martin F."/>
            <person name="Rosso M.-N."/>
            <person name="Henrissat B."/>
            <person name="Hibbett D."/>
            <person name="Martinez A.T."/>
            <person name="Grigoriev I.V."/>
        </authorList>
    </citation>
    <scope>NUCLEOTIDE SEQUENCE</scope>
    <source>
        <strain evidence="2">MF-IS2</strain>
    </source>
</reference>
<gene>
    <name evidence="2" type="ORF">P691DRAFT_769481</name>
</gene>
<sequence length="240" mass="27243">MSGPYHHPRLVQFNPPSQERLEQLQNYIDNSENIIFIDSVSFTKCELIGIYHTHRNQDQFFGEDPVEPDSVLLNYRLLLQHKLFYLWQHQALSDFIHHPTLFDSFKHTYKYAEEERSSLVYWRSEQHKFATADVLYQAFTTHLATCQAPPSIEVGHSTMPLTTSHSKETSGPHSASSDIEIPTSSAPLAELPLYHSTLYLKLLEVLPPATSHILLGHSSESDDITLRSSRSISVPAASAT</sequence>
<protein>
    <submittedName>
        <fullName evidence="2">Uncharacterized protein</fullName>
    </submittedName>
</protein>
<evidence type="ECO:0000313" key="3">
    <source>
        <dbReference type="Proteomes" id="UP000807342"/>
    </source>
</evidence>
<accession>A0A9P5WXK9</accession>
<evidence type="ECO:0000256" key="1">
    <source>
        <dbReference type="SAM" id="MobiDB-lite"/>
    </source>
</evidence>
<feature type="region of interest" description="Disordered" evidence="1">
    <location>
        <begin position="160"/>
        <end position="179"/>
    </location>
</feature>
<organism evidence="2 3">
    <name type="scientific">Macrolepiota fuliginosa MF-IS2</name>
    <dbReference type="NCBI Taxonomy" id="1400762"/>
    <lineage>
        <taxon>Eukaryota</taxon>
        <taxon>Fungi</taxon>
        <taxon>Dikarya</taxon>
        <taxon>Basidiomycota</taxon>
        <taxon>Agaricomycotina</taxon>
        <taxon>Agaricomycetes</taxon>
        <taxon>Agaricomycetidae</taxon>
        <taxon>Agaricales</taxon>
        <taxon>Agaricineae</taxon>
        <taxon>Agaricaceae</taxon>
        <taxon>Macrolepiota</taxon>
    </lineage>
</organism>
<dbReference type="EMBL" id="MU154016">
    <property type="protein sequence ID" value="KAF9439542.1"/>
    <property type="molecule type" value="Genomic_DNA"/>
</dbReference>
<evidence type="ECO:0000313" key="2">
    <source>
        <dbReference type="EMBL" id="KAF9439542.1"/>
    </source>
</evidence>
<comment type="caution">
    <text evidence="2">The sequence shown here is derived from an EMBL/GenBank/DDBJ whole genome shotgun (WGS) entry which is preliminary data.</text>
</comment>
<proteinExistence type="predicted"/>
<keyword evidence="3" id="KW-1185">Reference proteome</keyword>
<dbReference type="AlphaFoldDB" id="A0A9P5WXK9"/>
<dbReference type="Proteomes" id="UP000807342">
    <property type="component" value="Unassembled WGS sequence"/>
</dbReference>
<name>A0A9P5WXK9_9AGAR</name>